<evidence type="ECO:0000313" key="3">
    <source>
        <dbReference type="EMBL" id="GHJ30135.1"/>
    </source>
</evidence>
<evidence type="ECO:0000256" key="1">
    <source>
        <dbReference type="SAM" id="MobiDB-lite"/>
    </source>
</evidence>
<dbReference type="EMBL" id="BNEK01000005">
    <property type="protein sequence ID" value="GHJ30135.1"/>
    <property type="molecule type" value="Genomic_DNA"/>
</dbReference>
<comment type="caution">
    <text evidence="3">The sequence shown here is derived from an EMBL/GenBank/DDBJ whole genome shotgun (WGS) entry which is preliminary data.</text>
</comment>
<organism evidence="3 4">
    <name type="scientific">Streptomyces hygroscopicus</name>
    <dbReference type="NCBI Taxonomy" id="1912"/>
    <lineage>
        <taxon>Bacteria</taxon>
        <taxon>Bacillati</taxon>
        <taxon>Actinomycetota</taxon>
        <taxon>Actinomycetes</taxon>
        <taxon>Kitasatosporales</taxon>
        <taxon>Streptomycetaceae</taxon>
        <taxon>Streptomyces</taxon>
        <taxon>Streptomyces violaceusniger group</taxon>
    </lineage>
</organism>
<proteinExistence type="predicted"/>
<feature type="region of interest" description="Disordered" evidence="1">
    <location>
        <begin position="13"/>
        <end position="39"/>
    </location>
</feature>
<dbReference type="Pfam" id="PF03861">
    <property type="entry name" value="ANTAR"/>
    <property type="match status" value="1"/>
</dbReference>
<keyword evidence="4" id="KW-1185">Reference proteome</keyword>
<dbReference type="SUPFAM" id="SSF52172">
    <property type="entry name" value="CheY-like"/>
    <property type="match status" value="1"/>
</dbReference>
<sequence>MSTVPGYVRAAGAAGSSAVCRGKRRREPGASERGARLATETASAAEELAQLREAMASRPVIDQARGMVMAMVPCPAEAAWEVLVETSQHTNTKLRDIASRLVATTEGRRLPPEVEKAMAAAFRRHRPDRGW</sequence>
<name>A0ABQ3U3E5_STRHY</name>
<feature type="domain" description="ANTAR" evidence="2">
    <location>
        <begin position="41"/>
        <end position="102"/>
    </location>
</feature>
<evidence type="ECO:0000259" key="2">
    <source>
        <dbReference type="PROSITE" id="PS50921"/>
    </source>
</evidence>
<dbReference type="RefSeq" id="WP_079106349.1">
    <property type="nucleotide sequence ID" value="NZ_BNEK01000005.1"/>
</dbReference>
<accession>A0ABQ3U3E5</accession>
<protein>
    <recommendedName>
        <fullName evidence="2">ANTAR domain-containing protein</fullName>
    </recommendedName>
</protein>
<gene>
    <name evidence="3" type="ORF">TPA0910_45680</name>
</gene>
<dbReference type="InterPro" id="IPR036388">
    <property type="entry name" value="WH-like_DNA-bd_sf"/>
</dbReference>
<dbReference type="Proteomes" id="UP001054854">
    <property type="component" value="Unassembled WGS sequence"/>
</dbReference>
<dbReference type="PROSITE" id="PS50921">
    <property type="entry name" value="ANTAR"/>
    <property type="match status" value="1"/>
</dbReference>
<reference evidence="3" key="1">
    <citation type="submission" date="2024-05" db="EMBL/GenBank/DDBJ databases">
        <title>Whole genome shotgun sequence of Streptomyces hygroscopicus NBRC 113678.</title>
        <authorList>
            <person name="Komaki H."/>
            <person name="Tamura T."/>
        </authorList>
    </citation>
    <scope>NUCLEOTIDE SEQUENCE</scope>
    <source>
        <strain evidence="3">N11-34</strain>
    </source>
</reference>
<dbReference type="SMART" id="SM01012">
    <property type="entry name" value="ANTAR"/>
    <property type="match status" value="1"/>
</dbReference>
<dbReference type="InterPro" id="IPR005561">
    <property type="entry name" value="ANTAR"/>
</dbReference>
<evidence type="ECO:0000313" key="4">
    <source>
        <dbReference type="Proteomes" id="UP001054854"/>
    </source>
</evidence>
<dbReference type="Gene3D" id="1.10.10.10">
    <property type="entry name" value="Winged helix-like DNA-binding domain superfamily/Winged helix DNA-binding domain"/>
    <property type="match status" value="1"/>
</dbReference>
<dbReference type="InterPro" id="IPR011006">
    <property type="entry name" value="CheY-like_superfamily"/>
</dbReference>